<name>A0A6J5C836_9BURK</name>
<dbReference type="Proteomes" id="UP000494249">
    <property type="component" value="Unassembled WGS sequence"/>
</dbReference>
<dbReference type="EMBL" id="CADIKB010000040">
    <property type="protein sequence ID" value="CAB3730140.1"/>
    <property type="molecule type" value="Genomic_DNA"/>
</dbReference>
<reference evidence="1 2" key="1">
    <citation type="submission" date="2020-04" db="EMBL/GenBank/DDBJ databases">
        <authorList>
            <person name="De Canck E."/>
        </authorList>
    </citation>
    <scope>NUCLEOTIDE SEQUENCE [LARGE SCALE GENOMIC DNA]</scope>
    <source>
        <strain evidence="1 2">LMG 22037</strain>
    </source>
</reference>
<accession>A0A6J5C836</accession>
<evidence type="ECO:0000313" key="2">
    <source>
        <dbReference type="Proteomes" id="UP000494249"/>
    </source>
</evidence>
<dbReference type="RefSeq" id="WP_175145359.1">
    <property type="nucleotide sequence ID" value="NZ_CADIKB010000040.1"/>
</dbReference>
<gene>
    <name evidence="1" type="ORF">LMG22037_05508</name>
</gene>
<evidence type="ECO:0000313" key="1">
    <source>
        <dbReference type="EMBL" id="CAB3730140.1"/>
    </source>
</evidence>
<protein>
    <submittedName>
        <fullName evidence="1">Uncharacterized protein</fullName>
    </submittedName>
</protein>
<proteinExistence type="predicted"/>
<dbReference type="AlphaFoldDB" id="A0A6J5C836"/>
<organism evidence="1 2">
    <name type="scientific">Paraburkholderia phenoliruptrix</name>
    <dbReference type="NCBI Taxonomy" id="252970"/>
    <lineage>
        <taxon>Bacteria</taxon>
        <taxon>Pseudomonadati</taxon>
        <taxon>Pseudomonadota</taxon>
        <taxon>Betaproteobacteria</taxon>
        <taxon>Burkholderiales</taxon>
        <taxon>Burkholderiaceae</taxon>
        <taxon>Paraburkholderia</taxon>
    </lineage>
</organism>
<sequence>MTPDQLAEVLEEIAAWPLEERRAYIANLSMTNPEEAQQVKEGLTKLWAERKG</sequence>